<comment type="caution">
    <text evidence="1">The sequence shown here is derived from an EMBL/GenBank/DDBJ whole genome shotgun (WGS) entry which is preliminary data.</text>
</comment>
<evidence type="ECO:0000313" key="1">
    <source>
        <dbReference type="EMBL" id="GBP48892.1"/>
    </source>
</evidence>
<proteinExistence type="predicted"/>
<organism evidence="1 2">
    <name type="scientific">Eumeta variegata</name>
    <name type="common">Bagworm moth</name>
    <name type="synonym">Eumeta japonica</name>
    <dbReference type="NCBI Taxonomy" id="151549"/>
    <lineage>
        <taxon>Eukaryota</taxon>
        <taxon>Metazoa</taxon>
        <taxon>Ecdysozoa</taxon>
        <taxon>Arthropoda</taxon>
        <taxon>Hexapoda</taxon>
        <taxon>Insecta</taxon>
        <taxon>Pterygota</taxon>
        <taxon>Neoptera</taxon>
        <taxon>Endopterygota</taxon>
        <taxon>Lepidoptera</taxon>
        <taxon>Glossata</taxon>
        <taxon>Ditrysia</taxon>
        <taxon>Tineoidea</taxon>
        <taxon>Psychidae</taxon>
        <taxon>Oiketicinae</taxon>
        <taxon>Eumeta</taxon>
    </lineage>
</organism>
<dbReference type="AlphaFoldDB" id="A0A4C1WEJ7"/>
<name>A0A4C1WEJ7_EUMVA</name>
<keyword evidence="2" id="KW-1185">Reference proteome</keyword>
<dbReference type="EMBL" id="BGZK01000532">
    <property type="protein sequence ID" value="GBP48892.1"/>
    <property type="molecule type" value="Genomic_DNA"/>
</dbReference>
<reference evidence="1 2" key="1">
    <citation type="journal article" date="2019" name="Commun. Biol.">
        <title>The bagworm genome reveals a unique fibroin gene that provides high tensile strength.</title>
        <authorList>
            <person name="Kono N."/>
            <person name="Nakamura H."/>
            <person name="Ohtoshi R."/>
            <person name="Tomita M."/>
            <person name="Numata K."/>
            <person name="Arakawa K."/>
        </authorList>
    </citation>
    <scope>NUCLEOTIDE SEQUENCE [LARGE SCALE GENOMIC DNA]</scope>
</reference>
<evidence type="ECO:0000313" key="2">
    <source>
        <dbReference type="Proteomes" id="UP000299102"/>
    </source>
</evidence>
<accession>A0A4C1WEJ7</accession>
<gene>
    <name evidence="1" type="ORF">EVAR_98076_1</name>
</gene>
<dbReference type="Proteomes" id="UP000299102">
    <property type="component" value="Unassembled WGS sequence"/>
</dbReference>
<sequence>MISDTSRWPSAGQQLLADVVKDAVTTLLTDLNVLFEGKANPGGGIGVTTPPILGFCPSIVIESELVLTGPRMCDPLTRRLYPTLTDGSKRILQLLI</sequence>
<protein>
    <submittedName>
        <fullName evidence="1">Uncharacterized protein</fullName>
    </submittedName>
</protein>